<dbReference type="EMBL" id="FNCE01000004">
    <property type="protein sequence ID" value="SDF98762.1"/>
    <property type="molecule type" value="Genomic_DNA"/>
</dbReference>
<organism evidence="2 3">
    <name type="scientific">Limimonas halophila</name>
    <dbReference type="NCBI Taxonomy" id="1082479"/>
    <lineage>
        <taxon>Bacteria</taxon>
        <taxon>Pseudomonadati</taxon>
        <taxon>Pseudomonadota</taxon>
        <taxon>Alphaproteobacteria</taxon>
        <taxon>Rhodospirillales</taxon>
        <taxon>Rhodovibrionaceae</taxon>
        <taxon>Limimonas</taxon>
    </lineage>
</organism>
<dbReference type="RefSeq" id="WP_090019585.1">
    <property type="nucleotide sequence ID" value="NZ_FNCE01000004.1"/>
</dbReference>
<dbReference type="SUPFAM" id="SSF52540">
    <property type="entry name" value="P-loop containing nucleoside triphosphate hydrolases"/>
    <property type="match status" value="1"/>
</dbReference>
<dbReference type="Proteomes" id="UP000199415">
    <property type="component" value="Unassembled WGS sequence"/>
</dbReference>
<dbReference type="InterPro" id="IPR027417">
    <property type="entry name" value="P-loop_NTPase"/>
</dbReference>
<protein>
    <submittedName>
        <fullName evidence="2">SIR2-like domain-containing protein</fullName>
    </submittedName>
</protein>
<evidence type="ECO:0000313" key="2">
    <source>
        <dbReference type="EMBL" id="SDF98762.1"/>
    </source>
</evidence>
<gene>
    <name evidence="2" type="ORF">SAMN05216241_10436</name>
</gene>
<name>A0A1G7QJT8_9PROT</name>
<evidence type="ECO:0000313" key="3">
    <source>
        <dbReference type="Proteomes" id="UP000199415"/>
    </source>
</evidence>
<dbReference type="OrthoDB" id="9176698at2"/>
<feature type="domain" description="Novel STAND NTPase 5" evidence="1">
    <location>
        <begin position="292"/>
        <end position="409"/>
    </location>
</feature>
<dbReference type="Pfam" id="PF25199">
    <property type="entry name" value="nSTAND_NTPase5"/>
    <property type="match status" value="1"/>
</dbReference>
<dbReference type="AlphaFoldDB" id="A0A1G7QJT8"/>
<sequence>MSLQIENENSLNAALKSNVNLFLGAGFSKLSEDANNQTLPLGSELKDELITKFGFPEHYGNLNLDQISQILRTKHDEHFMKYLINRHKVKNFSEKYYNLKNISISSIFTTNIDDLIYKVFFDISEYYIHDLSLRGPSLSSGYAVNFVPLHGTVNHVRPSLTFSSEDLASAFSEDPDQWHFLKQKIREMPTIFCGYSLSDASTLKVLSDKFGNIGGNNAKWILVTDLRDEVVDFYRSFGFNIISGDIEDLLDYFSRVNANKVIKQNVSSTSIQFPDEKIPSIEEVQFVRPLHNFFNGAKPVWSDIYSGKIAEISHLDKLIDDIDGNNNSILIGLPASGKTTMLMQAAAYTSNEKHKLMADYMPVEHAHQIVQKLNGEPAIIYLDQLSDSVEAFNFIKNKNNIQVIATEREYNYEIVSHLVDKSGCKLRNITELSDRDRQKVYDSLPEDLKVGNMKDPKMEGDKEPSLFEMVDANIKTQSIKRRYRSVISELNSKYPKLAKLFVMICYVHMTRAPVSFDMILSFVRSEGYGIDDIQGLIEQLGEFVVDYDGPWVDTEQDHFFPRSSWVSEVILDQVPQELLKNVLKQFHYNLSPIRIARFDVFQRRAFDAELYVRAFKSADEGEEFYRFLSEKYDNPFIYQQAALFLAEKRAFRRAFRWIDEAIRRTGGRVRSIRHSHAIILFKANIGADEEEENVRETLDKSMEIIRDCYFYDKRKTYHVVTFAEQALQYFERYGDEKSKEYLRTGKEWLEEESRKKPWHRNVKRLMVKVNGALLRVEG</sequence>
<dbReference type="Pfam" id="PF13289">
    <property type="entry name" value="SIR2_2"/>
    <property type="match status" value="1"/>
</dbReference>
<accession>A0A1G7QJT8</accession>
<keyword evidence="3" id="KW-1185">Reference proteome</keyword>
<proteinExistence type="predicted"/>
<dbReference type="InterPro" id="IPR057574">
    <property type="entry name" value="nSTAND_NTPase5_dom"/>
</dbReference>
<evidence type="ECO:0000259" key="1">
    <source>
        <dbReference type="Pfam" id="PF25199"/>
    </source>
</evidence>
<reference evidence="2 3" key="1">
    <citation type="submission" date="2016-10" db="EMBL/GenBank/DDBJ databases">
        <authorList>
            <person name="de Groot N.N."/>
        </authorList>
    </citation>
    <scope>NUCLEOTIDE SEQUENCE [LARGE SCALE GENOMIC DNA]</scope>
    <source>
        <strain evidence="2 3">DSM 25584</strain>
    </source>
</reference>